<comment type="caution">
    <text evidence="12">The sequence shown here is derived from an EMBL/GenBank/DDBJ whole genome shotgun (WGS) entry which is preliminary data.</text>
</comment>
<evidence type="ECO:0000256" key="10">
    <source>
        <dbReference type="SAM" id="Phobius"/>
    </source>
</evidence>
<gene>
    <name evidence="12" type="ORF">ACFSRZ_03540</name>
</gene>
<feature type="transmembrane region" description="Helical" evidence="10">
    <location>
        <begin position="269"/>
        <end position="291"/>
    </location>
</feature>
<feature type="transmembrane region" description="Helical" evidence="10">
    <location>
        <begin position="220"/>
        <end position="238"/>
    </location>
</feature>
<evidence type="ECO:0000256" key="7">
    <source>
        <dbReference type="ARBA" id="ARBA00023136"/>
    </source>
</evidence>
<dbReference type="Gene3D" id="3.90.70.10">
    <property type="entry name" value="Cysteine proteinases"/>
    <property type="match status" value="1"/>
</dbReference>
<evidence type="ECO:0000256" key="6">
    <source>
        <dbReference type="ARBA" id="ARBA00023002"/>
    </source>
</evidence>
<dbReference type="InterPro" id="IPR012932">
    <property type="entry name" value="VKOR"/>
</dbReference>
<dbReference type="Gene3D" id="3.40.30.10">
    <property type="entry name" value="Glutaredoxin"/>
    <property type="match status" value="1"/>
</dbReference>
<organism evidence="12 13">
    <name type="scientific">Pseudotenacibaculum haliotis</name>
    <dbReference type="NCBI Taxonomy" id="1862138"/>
    <lineage>
        <taxon>Bacteria</taxon>
        <taxon>Pseudomonadati</taxon>
        <taxon>Bacteroidota</taxon>
        <taxon>Flavobacteriia</taxon>
        <taxon>Flavobacteriales</taxon>
        <taxon>Flavobacteriaceae</taxon>
        <taxon>Pseudotenacibaculum</taxon>
    </lineage>
</organism>
<dbReference type="Pfam" id="PF13462">
    <property type="entry name" value="Thioredoxin_4"/>
    <property type="match status" value="1"/>
</dbReference>
<dbReference type="SMART" id="SM00756">
    <property type="entry name" value="VKc"/>
    <property type="match status" value="1"/>
</dbReference>
<evidence type="ECO:0000256" key="5">
    <source>
        <dbReference type="ARBA" id="ARBA00022989"/>
    </source>
</evidence>
<keyword evidence="9" id="KW-0676">Redox-active center</keyword>
<dbReference type="Pfam" id="PF07884">
    <property type="entry name" value="VKOR"/>
    <property type="match status" value="1"/>
</dbReference>
<dbReference type="InterPro" id="IPR038354">
    <property type="entry name" value="VKOR_sf"/>
</dbReference>
<keyword evidence="7 10" id="KW-0472">Membrane</keyword>
<keyword evidence="3 10" id="KW-0812">Transmembrane</keyword>
<sequence>MFKIASLLLRKNSIPFDKEELSFQIESHPSYPSLHSITGVLDHFNIENVAAKVPVNTEVLNQLPNSFIAQVNGDQGLKLVLLEKQKTNYIIHSLEGKKEKVSTQRLLELFTGIIVAVEKDENSQEKPKNKKLLNTIGFFIASISILGVLFLSEPSIATYTSLLISVVGVLVSISIVKQEFGIKNAIGDTFCSSESEKKDCNAVLTSKGANIFKNLKLSDLSLIYFIGISLSILLLGIQKLNLDLIYIISLLSIPITLYSIYYQAFVVKTWCLLCLSIVGILWLQAGIPFVLDSFSFAVDFQPIEGLILLLSFTLAFSIWNFLKPKFSEFSENKQYKLDYYKFKRKFSLFSTLLGSKPGINTSIQDDNEIVYGNPRSNLEIVIITNPFCGHCKPVHTIIEDIIHQHKDIVKVRVRFNINLRDLEGDVVKITTNLMSIHETEGQEVSLKAMDEAYNVLSPAEWIEKWGKYALNSEQYIKTLNRQKDWCTDHKINFTPEILINGYSFPKEYDREDLKFFIEELSEKYNEAVLETATENAS</sequence>
<feature type="domain" description="Vitamin K epoxide reductase" evidence="11">
    <location>
        <begin position="154"/>
        <end position="290"/>
    </location>
</feature>
<evidence type="ECO:0000313" key="13">
    <source>
        <dbReference type="Proteomes" id="UP001597508"/>
    </source>
</evidence>
<accession>A0ABW5LRA7</accession>
<proteinExistence type="inferred from homology"/>
<evidence type="ECO:0000256" key="3">
    <source>
        <dbReference type="ARBA" id="ARBA00022692"/>
    </source>
</evidence>
<dbReference type="EMBL" id="JBHULH010000001">
    <property type="protein sequence ID" value="MFD2566429.1"/>
    <property type="molecule type" value="Genomic_DNA"/>
</dbReference>
<name>A0ABW5LRA7_9FLAO</name>
<dbReference type="InterPro" id="IPR005074">
    <property type="entry name" value="Peptidase_C39"/>
</dbReference>
<evidence type="ECO:0000256" key="2">
    <source>
        <dbReference type="ARBA" id="ARBA00006214"/>
    </source>
</evidence>
<feature type="transmembrane region" description="Helical" evidence="10">
    <location>
        <begin position="156"/>
        <end position="176"/>
    </location>
</feature>
<dbReference type="Pfam" id="PF03412">
    <property type="entry name" value="Peptidase_C39"/>
    <property type="match status" value="1"/>
</dbReference>
<keyword evidence="8" id="KW-1015">Disulfide bond</keyword>
<feature type="transmembrane region" description="Helical" evidence="10">
    <location>
        <begin position="244"/>
        <end position="262"/>
    </location>
</feature>
<dbReference type="RefSeq" id="WP_379665136.1">
    <property type="nucleotide sequence ID" value="NZ_JBHULH010000001.1"/>
</dbReference>
<evidence type="ECO:0000256" key="1">
    <source>
        <dbReference type="ARBA" id="ARBA00004141"/>
    </source>
</evidence>
<comment type="similarity">
    <text evidence="2">Belongs to the VKOR family.</text>
</comment>
<evidence type="ECO:0000256" key="4">
    <source>
        <dbReference type="ARBA" id="ARBA00022719"/>
    </source>
</evidence>
<protein>
    <submittedName>
        <fullName evidence="12">Vitamin K epoxide reductase family protein</fullName>
    </submittedName>
</protein>
<evidence type="ECO:0000313" key="12">
    <source>
        <dbReference type="EMBL" id="MFD2566429.1"/>
    </source>
</evidence>
<keyword evidence="13" id="KW-1185">Reference proteome</keyword>
<dbReference type="Proteomes" id="UP001597508">
    <property type="component" value="Unassembled WGS sequence"/>
</dbReference>
<dbReference type="InterPro" id="IPR012336">
    <property type="entry name" value="Thioredoxin-like_fold"/>
</dbReference>
<feature type="transmembrane region" description="Helical" evidence="10">
    <location>
        <begin position="303"/>
        <end position="322"/>
    </location>
</feature>
<dbReference type="InterPro" id="IPR036249">
    <property type="entry name" value="Thioredoxin-like_sf"/>
</dbReference>
<reference evidence="13" key="1">
    <citation type="journal article" date="2019" name="Int. J. Syst. Evol. Microbiol.">
        <title>The Global Catalogue of Microorganisms (GCM) 10K type strain sequencing project: providing services to taxonomists for standard genome sequencing and annotation.</title>
        <authorList>
            <consortium name="The Broad Institute Genomics Platform"/>
            <consortium name="The Broad Institute Genome Sequencing Center for Infectious Disease"/>
            <person name="Wu L."/>
            <person name="Ma J."/>
        </authorList>
    </citation>
    <scope>NUCLEOTIDE SEQUENCE [LARGE SCALE GENOMIC DNA]</scope>
    <source>
        <strain evidence="13">KCTC 52127</strain>
    </source>
</reference>
<dbReference type="Gene3D" id="1.20.1440.130">
    <property type="entry name" value="VKOR domain"/>
    <property type="match status" value="1"/>
</dbReference>
<keyword evidence="5 10" id="KW-1133">Transmembrane helix</keyword>
<evidence type="ECO:0000256" key="8">
    <source>
        <dbReference type="ARBA" id="ARBA00023157"/>
    </source>
</evidence>
<evidence type="ECO:0000259" key="11">
    <source>
        <dbReference type="SMART" id="SM00756"/>
    </source>
</evidence>
<comment type="subcellular location">
    <subcellularLocation>
        <location evidence="1">Membrane</location>
        <topology evidence="1">Multi-pass membrane protein</topology>
    </subcellularLocation>
</comment>
<evidence type="ECO:0000256" key="9">
    <source>
        <dbReference type="ARBA" id="ARBA00023284"/>
    </source>
</evidence>
<dbReference type="SUPFAM" id="SSF52833">
    <property type="entry name" value="Thioredoxin-like"/>
    <property type="match status" value="1"/>
</dbReference>
<keyword evidence="6" id="KW-0560">Oxidoreductase</keyword>
<dbReference type="PROSITE" id="PS00194">
    <property type="entry name" value="THIOREDOXIN_1"/>
    <property type="match status" value="1"/>
</dbReference>
<dbReference type="CDD" id="cd12921">
    <property type="entry name" value="VKOR_4"/>
    <property type="match status" value="1"/>
</dbReference>
<feature type="transmembrane region" description="Helical" evidence="10">
    <location>
        <begin position="132"/>
        <end position="150"/>
    </location>
</feature>
<dbReference type="InterPro" id="IPR017937">
    <property type="entry name" value="Thioredoxin_CS"/>
</dbReference>
<keyword evidence="4" id="KW-0874">Quinone</keyword>